<reference evidence="9" key="1">
    <citation type="submission" date="2020-05" db="EMBL/GenBank/DDBJ databases">
        <authorList>
            <person name="Chiriac C."/>
            <person name="Salcher M."/>
            <person name="Ghai R."/>
            <person name="Kavagutti S V."/>
        </authorList>
    </citation>
    <scope>NUCLEOTIDE SEQUENCE</scope>
</reference>
<sequence>MTRDFPNLLMISTVQGGFGTNFVHYLTETSKHCAAIVRMCLDEGISQIEPSAEAEEDWFNVLMSKVMGVGMYNASCTPGYLNREQQAGDMKAARAASFMGSVEEYADHLIAWREAGELVGVEVTKAK</sequence>
<evidence type="ECO:0000256" key="2">
    <source>
        <dbReference type="ARBA" id="ARBA00010139"/>
    </source>
</evidence>
<keyword evidence="7" id="KW-0503">Monooxygenase</keyword>
<dbReference type="InterPro" id="IPR036188">
    <property type="entry name" value="FAD/NAD-bd_sf"/>
</dbReference>
<evidence type="ECO:0000256" key="1">
    <source>
        <dbReference type="ARBA" id="ARBA00001974"/>
    </source>
</evidence>
<dbReference type="PANTHER" id="PTHR43098:SF4">
    <property type="entry name" value="BLR3857 PROTEIN"/>
    <property type="match status" value="1"/>
</dbReference>
<dbReference type="EMBL" id="CAEZVV010000081">
    <property type="protein sequence ID" value="CAB4649660.1"/>
    <property type="molecule type" value="Genomic_DNA"/>
</dbReference>
<evidence type="ECO:0000313" key="9">
    <source>
        <dbReference type="EMBL" id="CAB4695117.1"/>
    </source>
</evidence>
<dbReference type="Gene3D" id="3.50.50.60">
    <property type="entry name" value="FAD/NAD(P)-binding domain"/>
    <property type="match status" value="1"/>
</dbReference>
<accession>A0A6J6P8K4</accession>
<organism evidence="9">
    <name type="scientific">freshwater metagenome</name>
    <dbReference type="NCBI Taxonomy" id="449393"/>
    <lineage>
        <taxon>unclassified sequences</taxon>
        <taxon>metagenomes</taxon>
        <taxon>ecological metagenomes</taxon>
    </lineage>
</organism>
<comment type="cofactor">
    <cofactor evidence="1">
        <name>FAD</name>
        <dbReference type="ChEBI" id="CHEBI:57692"/>
    </cofactor>
</comment>
<evidence type="ECO:0000256" key="5">
    <source>
        <dbReference type="ARBA" id="ARBA00022857"/>
    </source>
</evidence>
<dbReference type="InterPro" id="IPR050775">
    <property type="entry name" value="FAD-binding_Monooxygenases"/>
</dbReference>
<dbReference type="PANTHER" id="PTHR43098">
    <property type="entry name" value="L-ORNITHINE N(5)-MONOOXYGENASE-RELATED"/>
    <property type="match status" value="1"/>
</dbReference>
<evidence type="ECO:0000256" key="6">
    <source>
        <dbReference type="ARBA" id="ARBA00023002"/>
    </source>
</evidence>
<keyword evidence="6" id="KW-0560">Oxidoreductase</keyword>
<comment type="similarity">
    <text evidence="2">Belongs to the FAD-binding monooxygenase family.</text>
</comment>
<dbReference type="GO" id="GO:0004497">
    <property type="term" value="F:monooxygenase activity"/>
    <property type="evidence" value="ECO:0007669"/>
    <property type="project" value="UniProtKB-KW"/>
</dbReference>
<protein>
    <submittedName>
        <fullName evidence="9">Unannotated protein</fullName>
    </submittedName>
</protein>
<keyword evidence="4" id="KW-0274">FAD</keyword>
<evidence type="ECO:0000256" key="7">
    <source>
        <dbReference type="ARBA" id="ARBA00023033"/>
    </source>
</evidence>
<evidence type="ECO:0000256" key="3">
    <source>
        <dbReference type="ARBA" id="ARBA00022630"/>
    </source>
</evidence>
<name>A0A6J6P8K4_9ZZZZ</name>
<keyword evidence="3" id="KW-0285">Flavoprotein</keyword>
<keyword evidence="5" id="KW-0521">NADP</keyword>
<evidence type="ECO:0000313" key="8">
    <source>
        <dbReference type="EMBL" id="CAB4649660.1"/>
    </source>
</evidence>
<evidence type="ECO:0000256" key="4">
    <source>
        <dbReference type="ARBA" id="ARBA00022827"/>
    </source>
</evidence>
<dbReference type="AlphaFoldDB" id="A0A6J6P8K4"/>
<proteinExistence type="inferred from homology"/>
<gene>
    <name evidence="8" type="ORF">UFOPK2143_01198</name>
    <name evidence="9" type="ORF">UFOPK2350_01784</name>
</gene>
<dbReference type="EMBL" id="CAEZXE010000221">
    <property type="protein sequence ID" value="CAB4695117.1"/>
    <property type="molecule type" value="Genomic_DNA"/>
</dbReference>